<dbReference type="PANTHER" id="PTHR39585:SF1">
    <property type="entry name" value="FAD ASSEMBLY FACTOR SDHE"/>
    <property type="match status" value="1"/>
</dbReference>
<accession>A0AAW8CRR8</accession>
<proteinExistence type="inferred from homology"/>
<evidence type="ECO:0000313" key="7">
    <source>
        <dbReference type="Proteomes" id="UP001242045"/>
    </source>
</evidence>
<evidence type="ECO:0000256" key="3">
    <source>
        <dbReference type="ARBA" id="ARBA00019418"/>
    </source>
</evidence>
<dbReference type="InterPro" id="IPR005631">
    <property type="entry name" value="SDH"/>
</dbReference>
<evidence type="ECO:0000256" key="4">
    <source>
        <dbReference type="ARBA" id="ARBA00022490"/>
    </source>
</evidence>
<reference evidence="6" key="1">
    <citation type="submission" date="2023-07" db="EMBL/GenBank/DDBJ databases">
        <title>Sorghum-associated microbial communities from plants grown in Nebraska, USA.</title>
        <authorList>
            <person name="Schachtman D."/>
        </authorList>
    </citation>
    <scope>NUCLEOTIDE SEQUENCE</scope>
    <source>
        <strain evidence="6">DS3754</strain>
    </source>
</reference>
<dbReference type="GO" id="GO:0006105">
    <property type="term" value="P:succinate metabolic process"/>
    <property type="evidence" value="ECO:0007669"/>
    <property type="project" value="TreeGrafter"/>
</dbReference>
<dbReference type="InterPro" id="IPR050531">
    <property type="entry name" value="SdhE_FAD_assembly_factor"/>
</dbReference>
<evidence type="ECO:0000256" key="2">
    <source>
        <dbReference type="ARBA" id="ARBA00008571"/>
    </source>
</evidence>
<dbReference type="PANTHER" id="PTHR39585">
    <property type="entry name" value="FAD ASSEMBLY FACTOR SDHE"/>
    <property type="match status" value="1"/>
</dbReference>
<dbReference type="EMBL" id="JAUSRD010000004">
    <property type="protein sequence ID" value="MDP9892987.1"/>
    <property type="molecule type" value="Genomic_DNA"/>
</dbReference>
<organism evidence="6 7">
    <name type="scientific">Variovorax boronicumulans</name>
    <dbReference type="NCBI Taxonomy" id="436515"/>
    <lineage>
        <taxon>Bacteria</taxon>
        <taxon>Pseudomonadati</taxon>
        <taxon>Pseudomonadota</taxon>
        <taxon>Betaproteobacteria</taxon>
        <taxon>Burkholderiales</taxon>
        <taxon>Comamonadaceae</taxon>
        <taxon>Variovorax</taxon>
    </lineage>
</organism>
<sequence>MPEEPEPHQGHRQDQGIDGASRHLILLQEEITMQTADELQQPLSERALSKLKWRCRRGLLENDLFIARFFERHESHMTNGQAGAMETLMDLSDNDLLDLLLRRKEPEPEWAGAEVVALLQLMRTDGAQRPAISPSS</sequence>
<keyword evidence="5" id="KW-0143">Chaperone</keyword>
<dbReference type="Pfam" id="PF03937">
    <property type="entry name" value="Sdh5"/>
    <property type="match status" value="1"/>
</dbReference>
<comment type="subcellular location">
    <subcellularLocation>
        <location evidence="1">Cytoplasm</location>
    </subcellularLocation>
</comment>
<keyword evidence="4" id="KW-0963">Cytoplasm</keyword>
<dbReference type="InterPro" id="IPR036714">
    <property type="entry name" value="SDH_sf"/>
</dbReference>
<comment type="caution">
    <text evidence="6">The sequence shown here is derived from an EMBL/GenBank/DDBJ whole genome shotgun (WGS) entry which is preliminary data.</text>
</comment>
<evidence type="ECO:0000256" key="5">
    <source>
        <dbReference type="ARBA" id="ARBA00023186"/>
    </source>
</evidence>
<protein>
    <recommendedName>
        <fullName evidence="3">FAD assembly factor SdhE</fullName>
    </recommendedName>
</protein>
<dbReference type="Proteomes" id="UP001242045">
    <property type="component" value="Unassembled WGS sequence"/>
</dbReference>
<comment type="similarity">
    <text evidence="2">Belongs to the SdhE FAD assembly factor family.</text>
</comment>
<dbReference type="Gene3D" id="1.10.150.250">
    <property type="entry name" value="Flavinator of succinate dehydrogenase"/>
    <property type="match status" value="1"/>
</dbReference>
<name>A0AAW8CRR8_9BURK</name>
<dbReference type="SUPFAM" id="SSF109910">
    <property type="entry name" value="YgfY-like"/>
    <property type="match status" value="1"/>
</dbReference>
<dbReference type="AlphaFoldDB" id="A0AAW8CRR8"/>
<dbReference type="GO" id="GO:0005737">
    <property type="term" value="C:cytoplasm"/>
    <property type="evidence" value="ECO:0007669"/>
    <property type="project" value="UniProtKB-SubCell"/>
</dbReference>
<gene>
    <name evidence="6" type="ORF">J2W31_002098</name>
</gene>
<evidence type="ECO:0000256" key="1">
    <source>
        <dbReference type="ARBA" id="ARBA00004496"/>
    </source>
</evidence>
<evidence type="ECO:0000313" key="6">
    <source>
        <dbReference type="EMBL" id="MDP9892987.1"/>
    </source>
</evidence>